<keyword evidence="8" id="KW-0175">Coiled coil</keyword>
<dbReference type="Gene3D" id="3.40.50.300">
    <property type="entry name" value="P-loop containing nucleotide triphosphate hydrolases"/>
    <property type="match status" value="1"/>
</dbReference>
<keyword evidence="4" id="KW-0863">Zinc-finger</keyword>
<feature type="compositionally biased region" description="Basic and acidic residues" evidence="9">
    <location>
        <begin position="151"/>
        <end position="166"/>
    </location>
</feature>
<evidence type="ECO:0000256" key="4">
    <source>
        <dbReference type="ARBA" id="ARBA00022771"/>
    </source>
</evidence>
<dbReference type="SMART" id="SM00382">
    <property type="entry name" value="AAA"/>
    <property type="match status" value="1"/>
</dbReference>
<keyword evidence="7" id="KW-0103">Bromodomain</keyword>
<dbReference type="PROSITE" id="PS51805">
    <property type="entry name" value="EPHD"/>
    <property type="match status" value="1"/>
</dbReference>
<dbReference type="InterPro" id="IPR034732">
    <property type="entry name" value="EPHD"/>
</dbReference>
<evidence type="ECO:0000313" key="12">
    <source>
        <dbReference type="Proteomes" id="UP001633002"/>
    </source>
</evidence>
<evidence type="ECO:0000256" key="5">
    <source>
        <dbReference type="ARBA" id="ARBA00022833"/>
    </source>
</evidence>
<dbReference type="InterPro" id="IPR003593">
    <property type="entry name" value="AAA+_ATPase"/>
</dbReference>
<evidence type="ECO:0000256" key="7">
    <source>
        <dbReference type="ARBA" id="ARBA00023117"/>
    </source>
</evidence>
<dbReference type="GO" id="GO:0005524">
    <property type="term" value="F:ATP binding"/>
    <property type="evidence" value="ECO:0007669"/>
    <property type="project" value="UniProtKB-KW"/>
</dbReference>
<dbReference type="GO" id="GO:0008270">
    <property type="term" value="F:zinc ion binding"/>
    <property type="evidence" value="ECO:0007669"/>
    <property type="project" value="UniProtKB-KW"/>
</dbReference>
<dbReference type="SMART" id="SM00249">
    <property type="entry name" value="PHD"/>
    <property type="match status" value="1"/>
</dbReference>
<feature type="compositionally biased region" description="Basic residues" evidence="9">
    <location>
        <begin position="213"/>
        <end position="235"/>
    </location>
</feature>
<comment type="similarity">
    <text evidence="1">Belongs to the AAA ATPase family.</text>
</comment>
<feature type="region of interest" description="Disordered" evidence="9">
    <location>
        <begin position="752"/>
        <end position="786"/>
    </location>
</feature>
<evidence type="ECO:0000256" key="1">
    <source>
        <dbReference type="ARBA" id="ARBA00006914"/>
    </source>
</evidence>
<feature type="compositionally biased region" description="Low complexity" evidence="9">
    <location>
        <begin position="757"/>
        <end position="770"/>
    </location>
</feature>
<organism evidence="11 12">
    <name type="scientific">Riccia sorocarpa</name>
    <dbReference type="NCBI Taxonomy" id="122646"/>
    <lineage>
        <taxon>Eukaryota</taxon>
        <taxon>Viridiplantae</taxon>
        <taxon>Streptophyta</taxon>
        <taxon>Embryophyta</taxon>
        <taxon>Marchantiophyta</taxon>
        <taxon>Marchantiopsida</taxon>
        <taxon>Marchantiidae</taxon>
        <taxon>Marchantiales</taxon>
        <taxon>Ricciaceae</taxon>
        <taxon>Riccia</taxon>
    </lineage>
</organism>
<feature type="compositionally biased region" description="Polar residues" evidence="9">
    <location>
        <begin position="2119"/>
        <end position="2128"/>
    </location>
</feature>
<feature type="region of interest" description="Disordered" evidence="9">
    <location>
        <begin position="2248"/>
        <end position="2267"/>
    </location>
</feature>
<evidence type="ECO:0000256" key="2">
    <source>
        <dbReference type="ARBA" id="ARBA00022723"/>
    </source>
</evidence>
<evidence type="ECO:0000256" key="8">
    <source>
        <dbReference type="SAM" id="Coils"/>
    </source>
</evidence>
<keyword evidence="6" id="KW-0067">ATP-binding</keyword>
<dbReference type="FunFam" id="3.40.50.300:FF:000061">
    <property type="entry name" value="ATPase family, AAA domain-containing 2"/>
    <property type="match status" value="1"/>
</dbReference>
<dbReference type="Proteomes" id="UP001633002">
    <property type="component" value="Unassembled WGS sequence"/>
</dbReference>
<dbReference type="Pfam" id="PF00004">
    <property type="entry name" value="AAA"/>
    <property type="match status" value="1"/>
</dbReference>
<dbReference type="EMBL" id="JBJQOH010000006">
    <property type="protein sequence ID" value="KAL3684933.1"/>
    <property type="molecule type" value="Genomic_DNA"/>
</dbReference>
<feature type="region of interest" description="Disordered" evidence="9">
    <location>
        <begin position="36"/>
        <end position="272"/>
    </location>
</feature>
<feature type="compositionally biased region" description="Basic and acidic residues" evidence="9">
    <location>
        <begin position="178"/>
        <end position="203"/>
    </location>
</feature>
<dbReference type="PROSITE" id="PS00674">
    <property type="entry name" value="AAA"/>
    <property type="match status" value="1"/>
</dbReference>
<feature type="domain" description="PHD-type" evidence="10">
    <location>
        <begin position="976"/>
        <end position="1095"/>
    </location>
</feature>
<evidence type="ECO:0000256" key="3">
    <source>
        <dbReference type="ARBA" id="ARBA00022741"/>
    </source>
</evidence>
<evidence type="ECO:0000256" key="9">
    <source>
        <dbReference type="SAM" id="MobiDB-lite"/>
    </source>
</evidence>
<dbReference type="Pfam" id="PF13771">
    <property type="entry name" value="zf-HC5HC2H"/>
    <property type="match status" value="1"/>
</dbReference>
<dbReference type="Pfam" id="PF17862">
    <property type="entry name" value="AAA_lid_3"/>
    <property type="match status" value="1"/>
</dbReference>
<feature type="compositionally biased region" description="Basic and acidic residues" evidence="9">
    <location>
        <begin position="43"/>
        <end position="54"/>
    </location>
</feature>
<feature type="compositionally biased region" description="Basic and acidic residues" evidence="9">
    <location>
        <begin position="1855"/>
        <end position="1865"/>
    </location>
</feature>
<dbReference type="PANTHER" id="PTHR23069:SF7">
    <property type="entry name" value="P-LOOP CONTAINING NUCLEOSIDE TRIPHOSPHATE HYDROLASES SUPERFAMILY PROTEIN"/>
    <property type="match status" value="1"/>
</dbReference>
<dbReference type="InterPro" id="IPR013083">
    <property type="entry name" value="Znf_RING/FYVE/PHD"/>
</dbReference>
<feature type="compositionally biased region" description="Basic and acidic residues" evidence="9">
    <location>
        <begin position="245"/>
        <end position="263"/>
    </location>
</feature>
<dbReference type="InterPro" id="IPR001965">
    <property type="entry name" value="Znf_PHD"/>
</dbReference>
<keyword evidence="2" id="KW-0479">Metal-binding</keyword>
<accession>A0ABD3H073</accession>
<evidence type="ECO:0000313" key="11">
    <source>
        <dbReference type="EMBL" id="KAL3684933.1"/>
    </source>
</evidence>
<dbReference type="InterPro" id="IPR027417">
    <property type="entry name" value="P-loop_NTPase"/>
</dbReference>
<dbReference type="InterPro" id="IPR003960">
    <property type="entry name" value="ATPase_AAA_CS"/>
</dbReference>
<dbReference type="InterPro" id="IPR003959">
    <property type="entry name" value="ATPase_AAA_core"/>
</dbReference>
<feature type="region of interest" description="Disordered" evidence="9">
    <location>
        <begin position="333"/>
        <end position="433"/>
    </location>
</feature>
<dbReference type="SUPFAM" id="SSF52540">
    <property type="entry name" value="P-loop containing nucleoside triphosphate hydrolases"/>
    <property type="match status" value="1"/>
</dbReference>
<comment type="caution">
    <text evidence="11">The sequence shown here is derived from an EMBL/GenBank/DDBJ whole genome shotgun (WGS) entry which is preliminary data.</text>
</comment>
<protein>
    <recommendedName>
        <fullName evidence="10">PHD-type domain-containing protein</fullName>
    </recommendedName>
</protein>
<dbReference type="CDD" id="cd15571">
    <property type="entry name" value="ePHD"/>
    <property type="match status" value="1"/>
</dbReference>
<keyword evidence="12" id="KW-1185">Reference proteome</keyword>
<feature type="compositionally biased region" description="Low complexity" evidence="9">
    <location>
        <begin position="1894"/>
        <end position="1906"/>
    </location>
</feature>
<gene>
    <name evidence="11" type="ORF">R1sor_002955</name>
</gene>
<proteinExistence type="inferred from homology"/>
<name>A0ABD3H073_9MARC</name>
<dbReference type="InterPro" id="IPR045199">
    <property type="entry name" value="ATAD2-like"/>
</dbReference>
<dbReference type="InterPro" id="IPR041569">
    <property type="entry name" value="AAA_lid_3"/>
</dbReference>
<feature type="region of interest" description="Disordered" evidence="9">
    <location>
        <begin position="1844"/>
        <end position="1915"/>
    </location>
</feature>
<evidence type="ECO:0000256" key="6">
    <source>
        <dbReference type="ARBA" id="ARBA00022840"/>
    </source>
</evidence>
<feature type="coiled-coil region" evidence="8">
    <location>
        <begin position="1133"/>
        <end position="1177"/>
    </location>
</feature>
<dbReference type="Gene3D" id="3.30.40.10">
    <property type="entry name" value="Zinc/RING finger domain, C3HC4 (zinc finger)"/>
    <property type="match status" value="1"/>
</dbReference>
<dbReference type="PANTHER" id="PTHR23069">
    <property type="entry name" value="AAA DOMAIN-CONTAINING"/>
    <property type="match status" value="1"/>
</dbReference>
<evidence type="ECO:0000259" key="10">
    <source>
        <dbReference type="PROSITE" id="PS51805"/>
    </source>
</evidence>
<keyword evidence="3" id="KW-0547">Nucleotide-binding</keyword>
<reference evidence="11 12" key="1">
    <citation type="submission" date="2024-09" db="EMBL/GenBank/DDBJ databases">
        <title>Chromosome-scale assembly of Riccia sorocarpa.</title>
        <authorList>
            <person name="Paukszto L."/>
        </authorList>
    </citation>
    <scope>NUCLEOTIDE SEQUENCE [LARGE SCALE GENOMIC DNA]</scope>
    <source>
        <strain evidence="11">LP-2024</strain>
        <tissue evidence="11">Aerial parts of the thallus</tissue>
    </source>
</reference>
<keyword evidence="5" id="KW-0862">Zinc</keyword>
<feature type="region of interest" description="Disordered" evidence="9">
    <location>
        <begin position="2282"/>
        <end position="2301"/>
    </location>
</feature>
<dbReference type="Gene3D" id="1.10.8.60">
    <property type="match status" value="1"/>
</dbReference>
<feature type="region of interest" description="Disordered" evidence="9">
    <location>
        <begin position="2119"/>
        <end position="2192"/>
    </location>
</feature>
<feature type="region of interest" description="Disordered" evidence="9">
    <location>
        <begin position="1"/>
        <end position="20"/>
    </location>
</feature>
<sequence>MLSRERNAGRTGFSQSRLTYPGVYSQWKREHSCLGRSVGRNLPLDETKRGERCAPRSRAGSLEPREELLISDTSQTQGVDRRKPKRRRSGDVSALELSPGEAEFREGLAHRQNVPEGLRRKKESISRIASADVPLAVGTDLGNKRRQRTPPGEHKETGGSRVEKESNASQSAAPQGEENERRSERLKERKYVERKKTFEESHSIDWQAIRFGPGRRTKPSGRKQQQKGKRGKTRVQAKIQVKRPWSHDTEKGMSPDERHDDRGSGQTWTSRLRERGKKRVLEFCSEVEVEAFAANPRVVKQKTEKEDKTLEGTALPSAEDLDDLLVLRWSRRNPRKTRTRSRFPNLAKEPQAENVGEPCEVEINESMSMLEDEQREGPTAAARKTEQEDPESLQAGFLVSEELPDSAVPESAAQEGASGACEPAEPVSSDAAGIDRVRSYSSLISNDEMQERQVDGQTVEVKMSEVELSTPDTEEVEGKSDEAQAHEKFIDFHEKLPVGTVEGNALNSFTDLEAEVCRPNNEEVVNDLKPTGLDEDASQEMGRSCTDRIRSLSYPEASLQIGAIELTHVTKTANDEQMVSDEFVKKNLVETVSNSPITTEDANGSSCPITSRETASSTGFVVKEHAIDLPERETLVELRSNEIISGIEVQRTDESQENVDVSKISEAKTLQGQGREVCYATSSLTATTCEVPEEQVLIKPNSSSRCEISDGKMVLAAATNVYEVTELSLSDGREHGDANVLEFAEVKVAESSKHGQDLSLESGDESSSGNSDEEKEGPRKIEESSGNSVDDFDVLAKYCLMKPRDKDSLSILERSVSVMLEGGVFEHGSHGTMETSGQDADPVFHELASNEEKPEAAEEKTRKDLQEIPDSRLQSLLDVVRIEASITPEMADSSDSRELEESHQVLDTVQMTDAPRSPNAFIVKERTTKYSNDFKRGFASLGLKCALCGGSSDGKWACELRSARKLKARDASNYATPKTSRIDVKESGKMQVKKGWLGRLLGPLSARAGVAGMWVHELCAVWSPEVYFAGVGRLKNVKAAIRRGRLLKCSYCGQPGATIGCRVDRCPQNYHLPCAHFDGCSFDDKKYLVACSEHLHLFPSRCRRIFESGNDVQTHQAGERKQSSKLHRGNFRKMMIERRNAASTARLKDLEEEEKFMERSGEDEEFARRERKRLQRDLAKIVPTKLGARKSENEEVNIFEGWNSVAGLQDVIKCLKEMVILPLLYPGAFDRLGIVPPRGVLLHGHSGTGKTLVVRALAGACAKGSEKISYFARKGADCLGKYVGDAERQLRLLFQVAEQHQPSIIFFDEIDGLAPSRSRDGQDQTHSSVVSTLLALMDGLSSRGSVIVIGATNRPDALDPALRRPGRFDREIYFPLPSVADRAAILALHTRSWVPRPATEDLSAVAKATRGFAGADLQALCTEVALKALKRVAPVHRLMEFAEERGTKSLPPLPSITVKASDWARALKEAPPPCSMRMASAALSHIAGSPLPWYLVPSLLPALVEVFLQLNRDGRCFMPPALLKGVSSAAAQLQSVEQRRKSSELRSQYKSVSVLDSGSDQLHESVEAALTSAGLVGSGVGVNDSGYVTPPCGQPLPGEPPISDVDSPAVPAMIDMPGCGRKSHFRVLISGKGKRGQRLVGASIIAGFEGFSETRTLNLPTMLHEGDGNVVLGLSRIIGTGNGSTPLLFFMPQIESWCVVREDVDEESPMESKSYCEIKGTSEPGERSEDIARDSSVLSASDTWNVFLQHIKCLSSDTSFMFLATSHLSLDELPSKVVDFFLSSTESSGDKHLVYKNQPVPCALVELHPLKNRMSVVERASQDISRSLAARFVRYVNHRRESLEVNDTGAASELTNRDSPSDEQPKVLTPSASSGDDKQCSADAVEGSLPQEQVSSSPVAEPAEPSKLIPHSPDTVLKADNSVRGPLEESSVGLLDPRNSVDSWSSEKKALQLAIAQFSHYMINQSQFSDLRRISASIKSGPCLNTSLIDPRIFETANHSRSISLSASNKAFEDILDKRDEKSTNTSQVYGLEAVGLKGKGGLYASGKEFGCDISAVLSLVRERIRSKVEGGRDQALYVPLLSKISGLEDIVSSWLYQIRRLEDAVEVLRDVQEVAQNDRTGDLSQPTPCEAGLASLPSTPESSAPKLSPSLVPEKLGAISAKNFQSDDQNTVDTRSSPHGISGDGVADSLNMDAGASALDHAEGGEGAPGTSDKLAGETAVANGCSQHHAVEDRHTLTSDVQMEASFENHQKPDSRNGEEGTECEDKRAVSGHEACISGDGACHLSSDKKTPSTSRVHLRSQSLPPLRESIQDMILAACNEHSVESVEHLHEVIARCAASVRSISDKLLRKVDWTSGYHDDACCPVRSERAQEVLDGHGTEVCLCLLTEAVQKLTVEPHQQNPGTSNT</sequence>
<feature type="compositionally biased region" description="Polar residues" evidence="9">
    <location>
        <begin position="2163"/>
        <end position="2180"/>
    </location>
</feature>